<dbReference type="Gene3D" id="3.90.550.10">
    <property type="entry name" value="Spore Coat Polysaccharide Biosynthesis Protein SpsA, Chain A"/>
    <property type="match status" value="1"/>
</dbReference>
<gene>
    <name evidence="3" type="ORF">ENL07_09625</name>
</gene>
<dbReference type="GO" id="GO:0009298">
    <property type="term" value="P:GDP-mannose biosynthetic process"/>
    <property type="evidence" value="ECO:0007669"/>
    <property type="project" value="TreeGrafter"/>
</dbReference>
<dbReference type="Pfam" id="PF22640">
    <property type="entry name" value="ManC_GMP_beta-helix"/>
    <property type="match status" value="1"/>
</dbReference>
<comment type="caution">
    <text evidence="3">The sequence shown here is derived from an EMBL/GenBank/DDBJ whole genome shotgun (WGS) entry which is preliminary data.</text>
</comment>
<dbReference type="InterPro" id="IPR049577">
    <property type="entry name" value="GMPP_N"/>
</dbReference>
<dbReference type="AlphaFoldDB" id="A0A7C5DF54"/>
<dbReference type="InterPro" id="IPR029044">
    <property type="entry name" value="Nucleotide-diphossugar_trans"/>
</dbReference>
<feature type="domain" description="MannoseP isomerase/GMP-like beta-helix" evidence="2">
    <location>
        <begin position="310"/>
        <end position="362"/>
    </location>
</feature>
<reference evidence="3" key="1">
    <citation type="journal article" date="2020" name="mSystems">
        <title>Genome- and Community-Level Interaction Insights into Carbon Utilization and Element Cycling Functions of Hydrothermarchaeota in Hydrothermal Sediment.</title>
        <authorList>
            <person name="Zhou Z."/>
            <person name="Liu Y."/>
            <person name="Xu W."/>
            <person name="Pan J."/>
            <person name="Luo Z.H."/>
            <person name="Li M."/>
        </authorList>
    </citation>
    <scope>NUCLEOTIDE SEQUENCE [LARGE SCALE GENOMIC DNA]</scope>
    <source>
        <strain evidence="3">HyVt-633</strain>
    </source>
</reference>
<protein>
    <submittedName>
        <fullName evidence="3">Mannose-1-phosphate guanyltransferase</fullName>
    </submittedName>
</protein>
<evidence type="ECO:0000313" key="3">
    <source>
        <dbReference type="EMBL" id="HHE32856.1"/>
    </source>
</evidence>
<dbReference type="InterPro" id="IPR051161">
    <property type="entry name" value="Mannose-6P_isomerase_type2"/>
</dbReference>
<dbReference type="InterPro" id="IPR054566">
    <property type="entry name" value="ManC/GMP-like_b-helix"/>
</dbReference>
<dbReference type="SUPFAM" id="SSF53448">
    <property type="entry name" value="Nucleotide-diphospho-sugar transferases"/>
    <property type="match status" value="1"/>
</dbReference>
<feature type="domain" description="Nucleotidyl transferase" evidence="1">
    <location>
        <begin position="13"/>
        <end position="297"/>
    </location>
</feature>
<name>A0A7C5DF54_9CHLB</name>
<organism evidence="3">
    <name type="scientific">Chlorobaculum parvum</name>
    <dbReference type="NCBI Taxonomy" id="274539"/>
    <lineage>
        <taxon>Bacteria</taxon>
        <taxon>Pseudomonadati</taxon>
        <taxon>Chlorobiota</taxon>
        <taxon>Chlorobiia</taxon>
        <taxon>Chlorobiales</taxon>
        <taxon>Chlorobiaceae</taxon>
        <taxon>Chlorobaculum</taxon>
    </lineage>
</organism>
<dbReference type="SUPFAM" id="SSF159283">
    <property type="entry name" value="Guanosine diphospho-D-mannose pyrophosphorylase/mannose-6-phosphate isomerase linker domain"/>
    <property type="match status" value="1"/>
</dbReference>
<dbReference type="Pfam" id="PF00483">
    <property type="entry name" value="NTP_transferase"/>
    <property type="match status" value="1"/>
</dbReference>
<dbReference type="CDD" id="cd02509">
    <property type="entry name" value="GDP-M1P_Guanylyltransferase"/>
    <property type="match status" value="1"/>
</dbReference>
<dbReference type="GO" id="GO:0004475">
    <property type="term" value="F:mannose-1-phosphate guanylyltransferase (GTP) activity"/>
    <property type="evidence" value="ECO:0007669"/>
    <property type="project" value="InterPro"/>
</dbReference>
<accession>A0A7C5DF54</accession>
<dbReference type="Proteomes" id="UP000886058">
    <property type="component" value="Unassembled WGS sequence"/>
</dbReference>
<sequence length="374" mass="42362">MVKTKNFCSHVYAVVMAGGIGAKLWPLSRKKNPKQFLHFFDGGTMIRQTVERISRVVRKENILIITGKHHWRLVLDSLPDFDTDNIIIEPTIRDTATCIALANTFVRKRQPDAVTVVLPADHLVHDEERFLQTIEKGVCLAREKQGLITVGVQPDRPETRYGYIQVESSVMMEDEADDLADIPLFRVKTFAEKPDIATAEQFLESHDFWWNSGVFIWHVDDISREYRRSLPDLYEDMQNVHAFIGTERQESVIEDVYSWVHPVSIAYGIMEKAEKVFMLAGDFGWTDLGCWDEVIKVGLGLEGRDMDGTEAIMIDSNQVFVRKPHGKAVVAIGVDNLIVVDTPDALLICRKGQSGDVSKAVEAMRREGGLDKFL</sequence>
<proteinExistence type="predicted"/>
<dbReference type="InterPro" id="IPR005835">
    <property type="entry name" value="NTP_transferase_dom"/>
</dbReference>
<evidence type="ECO:0000259" key="2">
    <source>
        <dbReference type="Pfam" id="PF22640"/>
    </source>
</evidence>
<dbReference type="EMBL" id="DRSQ01000207">
    <property type="protein sequence ID" value="HHE32856.1"/>
    <property type="molecule type" value="Genomic_DNA"/>
</dbReference>
<evidence type="ECO:0000259" key="1">
    <source>
        <dbReference type="Pfam" id="PF00483"/>
    </source>
</evidence>
<dbReference type="PANTHER" id="PTHR46390">
    <property type="entry name" value="MANNOSE-1-PHOSPHATE GUANYLYLTRANSFERASE"/>
    <property type="match status" value="1"/>
</dbReference>
<dbReference type="PANTHER" id="PTHR46390:SF1">
    <property type="entry name" value="MANNOSE-1-PHOSPHATE GUANYLYLTRANSFERASE"/>
    <property type="match status" value="1"/>
</dbReference>